<dbReference type="CDD" id="cd03188">
    <property type="entry name" value="GST_C_Beta"/>
    <property type="match status" value="1"/>
</dbReference>
<name>A0A096BCG7_9BURK</name>
<dbReference type="SFLD" id="SFLDG00358">
    <property type="entry name" value="Main_(cytGST)"/>
    <property type="match status" value="1"/>
</dbReference>
<dbReference type="Pfam" id="PF00043">
    <property type="entry name" value="GST_C"/>
    <property type="match status" value="1"/>
</dbReference>
<proteinExistence type="inferred from homology"/>
<reference evidence="4 5" key="1">
    <citation type="submission" date="2014-07" db="EMBL/GenBank/DDBJ databases">
        <authorList>
            <person name="McCorrison J."/>
            <person name="Sanka R."/>
            <person name="Torralba M."/>
            <person name="Gillis M."/>
            <person name="Haft D.H."/>
            <person name="Methe B."/>
            <person name="Sutton G."/>
            <person name="Nelson K.E."/>
        </authorList>
    </citation>
    <scope>NUCLEOTIDE SEQUENCE [LARGE SCALE GENOMIC DNA]</scope>
    <source>
        <strain evidence="4 5">DNF00040</strain>
    </source>
</reference>
<evidence type="ECO:0000313" key="4">
    <source>
        <dbReference type="EMBL" id="KGF30844.1"/>
    </source>
</evidence>
<dbReference type="SUPFAM" id="SSF47616">
    <property type="entry name" value="GST C-terminal domain-like"/>
    <property type="match status" value="1"/>
</dbReference>
<dbReference type="RefSeq" id="WP_036558825.1">
    <property type="nucleotide sequence ID" value="NZ_JRNI01000019.1"/>
</dbReference>
<evidence type="ECO:0008006" key="6">
    <source>
        <dbReference type="Google" id="ProtNLM"/>
    </source>
</evidence>
<dbReference type="Gene3D" id="3.40.30.10">
    <property type="entry name" value="Glutaredoxin"/>
    <property type="match status" value="1"/>
</dbReference>
<dbReference type="InterPro" id="IPR004046">
    <property type="entry name" value="GST_C"/>
</dbReference>
<evidence type="ECO:0000259" key="3">
    <source>
        <dbReference type="PROSITE" id="PS50405"/>
    </source>
</evidence>
<dbReference type="Proteomes" id="UP000029629">
    <property type="component" value="Unassembled WGS sequence"/>
</dbReference>
<dbReference type="InterPro" id="IPR036282">
    <property type="entry name" value="Glutathione-S-Trfase_C_sf"/>
</dbReference>
<sequence length="206" mass="23554">MKLYYLQGSCSVVPHTALYWLDADFEAYQTPRDYLKSPEYLAKNPAGSVPTLEDGDFTITQNIAILTYLDAKFPDAELFGAKNNLQQRALAYRWLAYANSDIHKQFTPFFSTPGFIEGDQALHDRVKKAAEQSLIKSYKIADDHIANREYLIDQICIADIYLFVTLRWAKLVKLDLSQLANLQAYYERVAQFEPLQKALQAEGIRA</sequence>
<evidence type="ECO:0000313" key="5">
    <source>
        <dbReference type="Proteomes" id="UP000029629"/>
    </source>
</evidence>
<dbReference type="PROSITE" id="PS50404">
    <property type="entry name" value="GST_NTER"/>
    <property type="match status" value="1"/>
</dbReference>
<feature type="domain" description="GST N-terminal" evidence="2">
    <location>
        <begin position="1"/>
        <end position="77"/>
    </location>
</feature>
<feature type="domain" description="GST C-terminal" evidence="3">
    <location>
        <begin position="84"/>
        <end position="206"/>
    </location>
</feature>
<dbReference type="InterPro" id="IPR004045">
    <property type="entry name" value="Glutathione_S-Trfase_N"/>
</dbReference>
<organism evidence="4 5">
    <name type="scientific">Oligella urethralis DNF00040</name>
    <dbReference type="NCBI Taxonomy" id="1401065"/>
    <lineage>
        <taxon>Bacteria</taxon>
        <taxon>Pseudomonadati</taxon>
        <taxon>Pseudomonadota</taxon>
        <taxon>Betaproteobacteria</taxon>
        <taxon>Burkholderiales</taxon>
        <taxon>Alcaligenaceae</taxon>
        <taxon>Oligella</taxon>
    </lineage>
</organism>
<dbReference type="PANTHER" id="PTHR44051">
    <property type="entry name" value="GLUTATHIONE S-TRANSFERASE-RELATED"/>
    <property type="match status" value="1"/>
</dbReference>
<evidence type="ECO:0000256" key="1">
    <source>
        <dbReference type="RuleBase" id="RU003494"/>
    </source>
</evidence>
<dbReference type="SFLD" id="SFLDS00019">
    <property type="entry name" value="Glutathione_Transferase_(cytos"/>
    <property type="match status" value="1"/>
</dbReference>
<gene>
    <name evidence="4" type="ORF">HMPREF2130_05345</name>
</gene>
<dbReference type="EMBL" id="JRNI01000019">
    <property type="protein sequence ID" value="KGF30844.1"/>
    <property type="molecule type" value="Genomic_DNA"/>
</dbReference>
<dbReference type="PANTHER" id="PTHR44051:SF8">
    <property type="entry name" value="GLUTATHIONE S-TRANSFERASE GSTA"/>
    <property type="match status" value="1"/>
</dbReference>
<comment type="similarity">
    <text evidence="1">Belongs to the GST superfamily.</text>
</comment>
<dbReference type="SFLD" id="SFLDG01150">
    <property type="entry name" value="Main.1:_Beta-like"/>
    <property type="match status" value="1"/>
</dbReference>
<dbReference type="Pfam" id="PF02798">
    <property type="entry name" value="GST_N"/>
    <property type="match status" value="1"/>
</dbReference>
<accession>A0A096BCG7</accession>
<dbReference type="InterPro" id="IPR040079">
    <property type="entry name" value="Glutathione_S-Trfase"/>
</dbReference>
<dbReference type="eggNOG" id="COG0625">
    <property type="taxonomic scope" value="Bacteria"/>
</dbReference>
<dbReference type="InterPro" id="IPR036249">
    <property type="entry name" value="Thioredoxin-like_sf"/>
</dbReference>
<keyword evidence="5" id="KW-1185">Reference proteome</keyword>
<dbReference type="Gene3D" id="1.20.1050.10">
    <property type="match status" value="1"/>
</dbReference>
<comment type="caution">
    <text evidence="4">The sequence shown here is derived from an EMBL/GenBank/DDBJ whole genome shotgun (WGS) entry which is preliminary data.</text>
</comment>
<dbReference type="AlphaFoldDB" id="A0A096BCG7"/>
<dbReference type="SUPFAM" id="SSF52833">
    <property type="entry name" value="Thioredoxin-like"/>
    <property type="match status" value="1"/>
</dbReference>
<evidence type="ECO:0000259" key="2">
    <source>
        <dbReference type="PROSITE" id="PS50404"/>
    </source>
</evidence>
<protein>
    <recommendedName>
        <fullName evidence="6">Glutathione S-transferase</fullName>
    </recommendedName>
</protein>
<dbReference type="InterPro" id="IPR010987">
    <property type="entry name" value="Glutathione-S-Trfase_C-like"/>
</dbReference>
<dbReference type="CDD" id="cd03057">
    <property type="entry name" value="GST_N_Beta"/>
    <property type="match status" value="1"/>
</dbReference>
<dbReference type="PROSITE" id="PS50405">
    <property type="entry name" value="GST_CTER"/>
    <property type="match status" value="1"/>
</dbReference>
<dbReference type="OrthoDB" id="8772754at2"/>